<evidence type="ECO:0000313" key="3">
    <source>
        <dbReference type="EMBL" id="KTB37914.1"/>
    </source>
</evidence>
<dbReference type="Pfam" id="PF01965">
    <property type="entry name" value="DJ-1_PfpI"/>
    <property type="match status" value="1"/>
</dbReference>
<gene>
    <name evidence="3" type="ORF">WG66_9513</name>
</gene>
<dbReference type="InterPro" id="IPR002818">
    <property type="entry name" value="DJ-1/PfpI"/>
</dbReference>
<reference evidence="3 4" key="1">
    <citation type="submission" date="2015-12" db="EMBL/GenBank/DDBJ databases">
        <title>Draft genome sequence of Moniliophthora roreri, the causal agent of frosty pod rot of cacao.</title>
        <authorList>
            <person name="Aime M.C."/>
            <person name="Diaz-Valderrama J.R."/>
            <person name="Kijpornyongpan T."/>
            <person name="Phillips-Mora W."/>
        </authorList>
    </citation>
    <scope>NUCLEOTIDE SEQUENCE [LARGE SCALE GENOMIC DNA]</scope>
    <source>
        <strain evidence="3 4">MCA 2952</strain>
    </source>
</reference>
<dbReference type="SUPFAM" id="SSF56112">
    <property type="entry name" value="Protein kinase-like (PK-like)"/>
    <property type="match status" value="1"/>
</dbReference>
<dbReference type="InterPro" id="IPR008271">
    <property type="entry name" value="Ser/Thr_kinase_AS"/>
</dbReference>
<dbReference type="SUPFAM" id="SSF52317">
    <property type="entry name" value="Class I glutamine amidotransferase-like"/>
    <property type="match status" value="1"/>
</dbReference>
<feature type="region of interest" description="Disordered" evidence="1">
    <location>
        <begin position="445"/>
        <end position="464"/>
    </location>
</feature>
<dbReference type="Gene3D" id="1.10.510.10">
    <property type="entry name" value="Transferase(Phosphotransferase) domain 1"/>
    <property type="match status" value="1"/>
</dbReference>
<sequence>MEVAVLHHLSGHENIVPFIGTLDGSLRPCIVLEWMNGGNIVQYLAEHPEESKESLIQQVVSGLLYLKERSVVHGDIKPDNILVTEHGLVRISDFGSAFFSFMGSTTSRIRASSLAPPPVGGTDRYLAPELLREDSQIPSYQSDVFSFGMTVFQIFTGAIPFPEIKHAAYASVLIVQGIRPQRSEDIPDHIWALISTCWSQGPNDRPTVQQIHKNLRAVCSVVFAIFPAVDIKTTIAMANPEGSIHPVNFGVLLFPTFQALDVFGPLDALNILSMSFPLNLSIIAKSLDPVSTKHRDQTLNPLNSNFGESVVPTHDFDNAPPLDVLLIPGGYGVRADDTESLIDFIRRTYPSLKYVITVCTGSWLAARAGILDGKRATSNKASWAGTKVAGPNVKWVSHARWVVDGNIWTSSGVSAGIDVTLAFIEQFYGAKAADKVASTMEYERHTDSTRDPFADKYNLPKENE</sequence>
<dbReference type="InterPro" id="IPR011009">
    <property type="entry name" value="Kinase-like_dom_sf"/>
</dbReference>
<dbReference type="PROSITE" id="PS00108">
    <property type="entry name" value="PROTEIN_KINASE_ST"/>
    <property type="match status" value="1"/>
</dbReference>
<dbReference type="GO" id="GO:0005524">
    <property type="term" value="F:ATP binding"/>
    <property type="evidence" value="ECO:0007669"/>
    <property type="project" value="InterPro"/>
</dbReference>
<dbReference type="InterPro" id="IPR000719">
    <property type="entry name" value="Prot_kinase_dom"/>
</dbReference>
<dbReference type="AlphaFoldDB" id="A0A0W0FNM9"/>
<dbReference type="SMART" id="SM00220">
    <property type="entry name" value="S_TKc"/>
    <property type="match status" value="1"/>
</dbReference>
<proteinExistence type="predicted"/>
<dbReference type="Pfam" id="PF07714">
    <property type="entry name" value="PK_Tyr_Ser-Thr"/>
    <property type="match status" value="1"/>
</dbReference>
<dbReference type="PANTHER" id="PTHR43130:SF15">
    <property type="entry name" value="THIJ_PFPI FAMILY PROTEIN (AFU_ORTHOLOGUE AFUA_5G14240)"/>
    <property type="match status" value="1"/>
</dbReference>
<protein>
    <recommendedName>
        <fullName evidence="2">Protein kinase domain-containing protein</fullName>
    </recommendedName>
</protein>
<evidence type="ECO:0000259" key="2">
    <source>
        <dbReference type="PROSITE" id="PS50011"/>
    </source>
</evidence>
<dbReference type="GO" id="GO:0004672">
    <property type="term" value="F:protein kinase activity"/>
    <property type="evidence" value="ECO:0007669"/>
    <property type="project" value="InterPro"/>
</dbReference>
<dbReference type="PRINTS" id="PR00109">
    <property type="entry name" value="TYRKINASE"/>
</dbReference>
<name>A0A0W0FNM9_MONRR</name>
<organism evidence="3 4">
    <name type="scientific">Moniliophthora roreri</name>
    <name type="common">Frosty pod rot fungus</name>
    <name type="synonym">Monilia roreri</name>
    <dbReference type="NCBI Taxonomy" id="221103"/>
    <lineage>
        <taxon>Eukaryota</taxon>
        <taxon>Fungi</taxon>
        <taxon>Dikarya</taxon>
        <taxon>Basidiomycota</taxon>
        <taxon>Agaricomycotina</taxon>
        <taxon>Agaricomycetes</taxon>
        <taxon>Agaricomycetidae</taxon>
        <taxon>Agaricales</taxon>
        <taxon>Marasmiineae</taxon>
        <taxon>Marasmiaceae</taxon>
        <taxon>Moniliophthora</taxon>
    </lineage>
</organism>
<dbReference type="PROSITE" id="PS50011">
    <property type="entry name" value="PROTEIN_KINASE_DOM"/>
    <property type="match status" value="1"/>
</dbReference>
<dbReference type="Gene3D" id="3.40.50.880">
    <property type="match status" value="1"/>
</dbReference>
<dbReference type="InterPro" id="IPR001245">
    <property type="entry name" value="Ser-Thr/Tyr_kinase_cat_dom"/>
</dbReference>
<dbReference type="EMBL" id="LATX01001802">
    <property type="protein sequence ID" value="KTB37914.1"/>
    <property type="molecule type" value="Genomic_DNA"/>
</dbReference>
<dbReference type="InterPro" id="IPR052158">
    <property type="entry name" value="INH-QAR"/>
</dbReference>
<dbReference type="InterPro" id="IPR029062">
    <property type="entry name" value="Class_I_gatase-like"/>
</dbReference>
<dbReference type="eggNOG" id="KOG0192">
    <property type="taxonomic scope" value="Eukaryota"/>
</dbReference>
<comment type="caution">
    <text evidence="3">The sequence shown here is derived from an EMBL/GenBank/DDBJ whole genome shotgun (WGS) entry which is preliminary data.</text>
</comment>
<dbReference type="PANTHER" id="PTHR43130">
    <property type="entry name" value="ARAC-FAMILY TRANSCRIPTIONAL REGULATOR"/>
    <property type="match status" value="1"/>
</dbReference>
<dbReference type="CDD" id="cd03139">
    <property type="entry name" value="GATase1_PfpI_2"/>
    <property type="match status" value="1"/>
</dbReference>
<dbReference type="Proteomes" id="UP000054988">
    <property type="component" value="Unassembled WGS sequence"/>
</dbReference>
<evidence type="ECO:0000256" key="1">
    <source>
        <dbReference type="SAM" id="MobiDB-lite"/>
    </source>
</evidence>
<evidence type="ECO:0000313" key="4">
    <source>
        <dbReference type="Proteomes" id="UP000054988"/>
    </source>
</evidence>
<accession>A0A0W0FNM9</accession>
<feature type="domain" description="Protein kinase" evidence="2">
    <location>
        <begin position="1"/>
        <end position="215"/>
    </location>
</feature>